<evidence type="ECO:0000313" key="3">
    <source>
        <dbReference type="Proteomes" id="UP000310636"/>
    </source>
</evidence>
<gene>
    <name evidence="2" type="ORF">E6C55_30600</name>
</gene>
<comment type="caution">
    <text evidence="2">The sequence shown here is derived from an EMBL/GenBank/DDBJ whole genome shotgun (WGS) entry which is preliminary data.</text>
</comment>
<dbReference type="Gene3D" id="2.60.40.3440">
    <property type="match status" value="1"/>
</dbReference>
<evidence type="ECO:0000259" key="1">
    <source>
        <dbReference type="Pfam" id="PF12733"/>
    </source>
</evidence>
<feature type="domain" description="Cadherin-like beta-sandwich-like" evidence="1">
    <location>
        <begin position="219"/>
        <end position="304"/>
    </location>
</feature>
<dbReference type="InterPro" id="IPR025883">
    <property type="entry name" value="Cadherin-like_domain"/>
</dbReference>
<sequence>TDSFTFTAFDGTDYSNEATVSIQIAPPANNAPVAVGAEVNAVEGESIIINLTASDEDGDELAYEIVEEPGSGTLVPIQGEAASYLYTAADGISGWDSFTFRVFDGIDYSDTVTVSIQITLSSNTALSDIQINGVSLEGFDTDENQYYLTVPYTTSGLEVLGIKEDPSASVYVSGASGFHVGDDNVVEILVTAANGTTQATYRITVTRQAADQDSTLHELSVDGYTLSPAFSPSITEYVLHVPSNEESVTVIYAAAATASVSMFAGGDTVQGNEVPLNAEGDTVIQIEVAAQSGGEPTVYTIAVSKLPTGVLGWTTKADGIVQSWALSNSYSGGYYEEKYYSLYLESLPAELEIDLDFDTSLVESAELNYELDILDGEPTIFTSEELHVGTNEAYVYYELSDGYYVDVYLTIYIGPPSIEFNNLMLDGQGTVAGPAKVSEDVYTAIAYTVAGDYLAVNAESSFGDSDNTYLNVFANGVQVERPGSAYLVPLEAEWNTIEFELLNPITGNVIRTVELQVYVGLGIPESLSLSGIQASYTTNEGTIDVSFVNEQGYPLNWTGWIAAYAADELTFAPQLEDEQSTVEVLYESGNGELLAAEAAGDGTYRIPLDAYYVTFYVVVKDSSGHSVSYQMSLQQQYAYLTLRYGDEGSYTGTYPYQVGANFFDVWIDGSSASNVNLMYPWDGYEVSVNGSLPGEPYNFAAEGEVPVGDNQYTVTVSDGAHSATYTFHLIRKGQWFANVEATDLTLSYGNGQVASGSYGTSYYWGESWYFYNVPQGTDQATLTFNLSSGSTSKLYDNNGKLVAEGIDSYVLTLDSEPMSENIQQIFNLVTQDSQGNQYVYPIYVNFSYSQSEEPYNGLPDGISSWSLTGDDELIASWAQSWNGAYYSELSSDTTSLTFALDLEEGYTVSLASETAGYLDANQDGSYTLGLQPGYNEYILYVTAPSEYTEEYYLYAIVGSTVPDLVASYSTDEGPDSSDIDTNTYMYWRALPDATDDTIVLTATNFDTGRVYLEELYDDFDYQTVTPASENSYSLQLDRNINRYTLYMSDAAGRYMSPFITFFYKMYQLVSPQFGQGEGIQLSSYDPGTRSWTATLDPSNVQGEYHLSLNATDVSYYTVYATLVDASDSNVITDESGGTYTLDLSSFGSGDSITLKVQFSYAYSPLEEYYITLNFSATA</sequence>
<feature type="non-terminal residue" evidence="2">
    <location>
        <position position="1"/>
    </location>
</feature>
<dbReference type="Pfam" id="PF17963">
    <property type="entry name" value="Big_9"/>
    <property type="match status" value="1"/>
</dbReference>
<feature type="domain" description="Cadherin-like beta-sandwich-like" evidence="1">
    <location>
        <begin position="126"/>
        <end position="208"/>
    </location>
</feature>
<accession>A0A4S4BG35</accession>
<dbReference type="AlphaFoldDB" id="A0A4S4BG35"/>
<dbReference type="RefSeq" id="WP_211093680.1">
    <property type="nucleotide sequence ID" value="NZ_SSOB01000062.1"/>
</dbReference>
<proteinExistence type="predicted"/>
<dbReference type="Proteomes" id="UP000310636">
    <property type="component" value="Unassembled WGS sequence"/>
</dbReference>
<dbReference type="Pfam" id="PF12733">
    <property type="entry name" value="Cadherin-like"/>
    <property type="match status" value="2"/>
</dbReference>
<dbReference type="EMBL" id="SSOB01000062">
    <property type="protein sequence ID" value="THF73152.1"/>
    <property type="molecule type" value="Genomic_DNA"/>
</dbReference>
<organism evidence="2 3">
    <name type="scientific">Cohnella fermenti</name>
    <dbReference type="NCBI Taxonomy" id="2565925"/>
    <lineage>
        <taxon>Bacteria</taxon>
        <taxon>Bacillati</taxon>
        <taxon>Bacillota</taxon>
        <taxon>Bacilli</taxon>
        <taxon>Bacillales</taxon>
        <taxon>Paenibacillaceae</taxon>
        <taxon>Cohnella</taxon>
    </lineage>
</organism>
<evidence type="ECO:0000313" key="2">
    <source>
        <dbReference type="EMBL" id="THF73152.1"/>
    </source>
</evidence>
<name>A0A4S4BG35_9BACL</name>
<protein>
    <recommendedName>
        <fullName evidence="1">Cadherin-like beta-sandwich-like domain-containing protein</fullName>
    </recommendedName>
</protein>
<keyword evidence="3" id="KW-1185">Reference proteome</keyword>
<reference evidence="2 3" key="1">
    <citation type="submission" date="2019-04" db="EMBL/GenBank/DDBJ databases">
        <title>Cohnella sp. nov. isolated from preserved vegetables.</title>
        <authorList>
            <person name="Lin S.-Y."/>
            <person name="Hung M.-H."/>
            <person name="Young C.-C."/>
        </authorList>
    </citation>
    <scope>NUCLEOTIDE SEQUENCE [LARGE SCALE GENOMIC DNA]</scope>
    <source>
        <strain evidence="2 3">CC-MHH1044</strain>
    </source>
</reference>